<evidence type="ECO:0000313" key="4">
    <source>
        <dbReference type="Proteomes" id="UP000007963"/>
    </source>
</evidence>
<feature type="transmembrane region" description="Helical" evidence="1">
    <location>
        <begin position="57"/>
        <end position="78"/>
    </location>
</feature>
<dbReference type="VEuPathDB" id="FungiDB:ATEG_08631"/>
<keyword evidence="2" id="KW-0732">Signal</keyword>
<dbReference type="EMBL" id="CH476606">
    <property type="protein sequence ID" value="EAU30763.1"/>
    <property type="molecule type" value="Genomic_DNA"/>
</dbReference>
<organism evidence="3 4">
    <name type="scientific">Aspergillus terreus (strain NIH 2624 / FGSC A1156)</name>
    <dbReference type="NCBI Taxonomy" id="341663"/>
    <lineage>
        <taxon>Eukaryota</taxon>
        <taxon>Fungi</taxon>
        <taxon>Dikarya</taxon>
        <taxon>Ascomycota</taxon>
        <taxon>Pezizomycotina</taxon>
        <taxon>Eurotiomycetes</taxon>
        <taxon>Eurotiomycetidae</taxon>
        <taxon>Eurotiales</taxon>
        <taxon>Aspergillaceae</taxon>
        <taxon>Aspergillus</taxon>
        <taxon>Aspergillus subgen. Circumdati</taxon>
    </lineage>
</organism>
<feature type="signal peptide" evidence="2">
    <location>
        <begin position="1"/>
        <end position="17"/>
    </location>
</feature>
<proteinExistence type="predicted"/>
<evidence type="ECO:0000256" key="2">
    <source>
        <dbReference type="SAM" id="SignalP"/>
    </source>
</evidence>
<keyword evidence="1" id="KW-1133">Transmembrane helix</keyword>
<dbReference type="OrthoDB" id="2438823at2759"/>
<dbReference type="GeneID" id="4323436"/>
<evidence type="ECO:0000256" key="1">
    <source>
        <dbReference type="SAM" id="Phobius"/>
    </source>
</evidence>
<dbReference type="Proteomes" id="UP000007963">
    <property type="component" value="Unassembled WGS sequence"/>
</dbReference>
<dbReference type="RefSeq" id="XP_001217217.1">
    <property type="nucleotide sequence ID" value="XM_001217216.1"/>
</dbReference>
<gene>
    <name evidence="3" type="ORF">ATEG_08631</name>
</gene>
<evidence type="ECO:0000313" key="3">
    <source>
        <dbReference type="EMBL" id="EAU30763.1"/>
    </source>
</evidence>
<keyword evidence="1" id="KW-0472">Membrane</keyword>
<feature type="chain" id="PRO_5004169956" evidence="2">
    <location>
        <begin position="18"/>
        <end position="111"/>
    </location>
</feature>
<reference evidence="4" key="1">
    <citation type="submission" date="2005-09" db="EMBL/GenBank/DDBJ databases">
        <title>Annotation of the Aspergillus terreus NIH2624 genome.</title>
        <authorList>
            <person name="Birren B.W."/>
            <person name="Lander E.S."/>
            <person name="Galagan J.E."/>
            <person name="Nusbaum C."/>
            <person name="Devon K."/>
            <person name="Henn M."/>
            <person name="Ma L.-J."/>
            <person name="Jaffe D.B."/>
            <person name="Butler J."/>
            <person name="Alvarez P."/>
            <person name="Gnerre S."/>
            <person name="Grabherr M."/>
            <person name="Kleber M."/>
            <person name="Mauceli E.W."/>
            <person name="Brockman W."/>
            <person name="Rounsley S."/>
            <person name="Young S.K."/>
            <person name="LaButti K."/>
            <person name="Pushparaj V."/>
            <person name="DeCaprio D."/>
            <person name="Crawford M."/>
            <person name="Koehrsen M."/>
            <person name="Engels R."/>
            <person name="Montgomery P."/>
            <person name="Pearson M."/>
            <person name="Howarth C."/>
            <person name="Larson L."/>
            <person name="Luoma S."/>
            <person name="White J."/>
            <person name="Alvarado L."/>
            <person name="Kodira C.D."/>
            <person name="Zeng Q."/>
            <person name="Oleary S."/>
            <person name="Yandava C."/>
            <person name="Denning D.W."/>
            <person name="Nierman W.C."/>
            <person name="Milne T."/>
            <person name="Madden K."/>
        </authorList>
    </citation>
    <scope>NUCLEOTIDE SEQUENCE [LARGE SCALE GENOMIC DNA]</scope>
    <source>
        <strain evidence="4">NIH 2624 / FGSC A1156</strain>
    </source>
</reference>
<sequence length="111" mass="12701">MKLAILSVIAFCAMSFAQCPCVSSCDQCPQGTHCENEPDICRDEGCVEWWIDHLLVWPLYTLGFSLLGSPYTVILMYWPNFQTLQRKSISIYVILGSSFYVLNKKFNDFLS</sequence>
<dbReference type="AlphaFoldDB" id="Q0CCF3"/>
<accession>Q0CCF3</accession>
<name>Q0CCF3_ASPTN</name>
<dbReference type="HOGENOM" id="CLU_2157850_0_0_1"/>
<protein>
    <submittedName>
        <fullName evidence="3">Uncharacterized protein</fullName>
    </submittedName>
</protein>
<keyword evidence="1" id="KW-0812">Transmembrane</keyword>